<reference evidence="1 2" key="1">
    <citation type="submission" date="2023-07" db="EMBL/GenBank/DDBJ databases">
        <title>Sorghum-associated microbial communities from plants grown in Nebraska, USA.</title>
        <authorList>
            <person name="Schachtman D."/>
        </authorList>
    </citation>
    <scope>NUCLEOTIDE SEQUENCE [LARGE SCALE GENOMIC DNA]</scope>
    <source>
        <strain evidence="1 2">BE248</strain>
    </source>
</reference>
<gene>
    <name evidence="1" type="ORF">J2X11_000370</name>
</gene>
<protein>
    <submittedName>
        <fullName evidence="1">AcrR family transcriptional regulator</fullName>
    </submittedName>
</protein>
<organism evidence="1 2">
    <name type="scientific">Aeromicrobium panaciterrae</name>
    <dbReference type="NCBI Taxonomy" id="363861"/>
    <lineage>
        <taxon>Bacteria</taxon>
        <taxon>Bacillati</taxon>
        <taxon>Actinomycetota</taxon>
        <taxon>Actinomycetes</taxon>
        <taxon>Propionibacteriales</taxon>
        <taxon>Nocardioidaceae</taxon>
        <taxon>Aeromicrobium</taxon>
    </lineage>
</organism>
<dbReference type="EMBL" id="JAVDWH010000001">
    <property type="protein sequence ID" value="MDR7085531.1"/>
    <property type="molecule type" value="Genomic_DNA"/>
</dbReference>
<dbReference type="Proteomes" id="UP001257739">
    <property type="component" value="Unassembled WGS sequence"/>
</dbReference>
<proteinExistence type="predicted"/>
<dbReference type="SUPFAM" id="SSF46689">
    <property type="entry name" value="Homeodomain-like"/>
    <property type="match status" value="1"/>
</dbReference>
<evidence type="ECO:0000313" key="2">
    <source>
        <dbReference type="Proteomes" id="UP001257739"/>
    </source>
</evidence>
<keyword evidence="2" id="KW-1185">Reference proteome</keyword>
<evidence type="ECO:0000313" key="1">
    <source>
        <dbReference type="EMBL" id="MDR7085531.1"/>
    </source>
</evidence>
<dbReference type="Gene3D" id="1.10.357.10">
    <property type="entry name" value="Tetracycline Repressor, domain 2"/>
    <property type="match status" value="1"/>
</dbReference>
<accession>A0ABU1UK24</accession>
<dbReference type="InterPro" id="IPR009057">
    <property type="entry name" value="Homeodomain-like_sf"/>
</dbReference>
<dbReference type="RefSeq" id="WP_309966020.1">
    <property type="nucleotide sequence ID" value="NZ_JAVDWH010000001.1"/>
</dbReference>
<comment type="caution">
    <text evidence="1">The sequence shown here is derived from an EMBL/GenBank/DDBJ whole genome shotgun (WGS) entry which is preliminary data.</text>
</comment>
<name>A0ABU1UK24_9ACTN</name>
<sequence length="192" mass="21227">MTTDGRVARGERTREAIVAAHTALLLEGELKPTAKVIADRAGVSVRTLWANFKDLEALLNETTAYWMAADDELRQPIDPSQPLDERISTFCAERARRLENIAPAARSAVLGEPFSPTLKRSREAHIRRLRLEVETVFAQEIAADGSDDLKFALMAATGWPAWQALRDDYKLGPDEALAVMRRTISALLDSVG</sequence>